<feature type="signal peptide" evidence="2">
    <location>
        <begin position="1"/>
        <end position="19"/>
    </location>
</feature>
<accession>A0A5S9IQY4</accession>
<keyword evidence="5" id="KW-1185">Reference proteome</keyword>
<evidence type="ECO:0000259" key="3">
    <source>
        <dbReference type="PROSITE" id="PS50222"/>
    </source>
</evidence>
<dbReference type="PROSITE" id="PS50222">
    <property type="entry name" value="EF_HAND_2"/>
    <property type="match status" value="3"/>
</dbReference>
<keyword evidence="2" id="KW-0732">Signal</keyword>
<feature type="domain" description="EF-hand" evidence="3">
    <location>
        <begin position="44"/>
        <end position="79"/>
    </location>
</feature>
<dbReference type="Pfam" id="PF13202">
    <property type="entry name" value="EF-hand_5"/>
    <property type="match status" value="4"/>
</dbReference>
<dbReference type="Gene3D" id="1.10.238.10">
    <property type="entry name" value="EF-hand"/>
    <property type="match status" value="3"/>
</dbReference>
<dbReference type="RefSeq" id="WP_151970505.1">
    <property type="nucleotide sequence ID" value="NZ_AP019860.1"/>
</dbReference>
<dbReference type="AlphaFoldDB" id="A0A5S9IQY4"/>
<feature type="domain" description="EF-hand" evidence="3">
    <location>
        <begin position="187"/>
        <end position="216"/>
    </location>
</feature>
<dbReference type="SUPFAM" id="SSF47473">
    <property type="entry name" value="EF-hand"/>
    <property type="match status" value="1"/>
</dbReference>
<evidence type="ECO:0000313" key="5">
    <source>
        <dbReference type="Proteomes" id="UP000326354"/>
    </source>
</evidence>
<feature type="compositionally biased region" description="Basic residues" evidence="1">
    <location>
        <begin position="171"/>
        <end position="180"/>
    </location>
</feature>
<feature type="compositionally biased region" description="Low complexity" evidence="1">
    <location>
        <begin position="132"/>
        <end position="147"/>
    </location>
</feature>
<feature type="compositionally biased region" description="Basic and acidic residues" evidence="1">
    <location>
        <begin position="151"/>
        <end position="160"/>
    </location>
</feature>
<dbReference type="InterPro" id="IPR002048">
    <property type="entry name" value="EF_hand_dom"/>
</dbReference>
<feature type="compositionally biased region" description="Basic and acidic residues" evidence="1">
    <location>
        <begin position="188"/>
        <end position="197"/>
    </location>
</feature>
<sequence>MQKLLFAMLLFCLSFPVFGDDETTSDTQAGDLDKIQKDGGKKNKRRAHIKKMREKFDADGNGELSKEERKRFKKALLRFEMKRKRKRLMKEMDTDGDGKLTAEQQQQLTEALEKHKENFLQRRNRKRDGENRNGNGRFQQGGENQQRFRQKMLERFDTNKDGILSEEEKKKIPRGNRNRGRFQGFRQKMLERFDTNKDGVLSEEEKQKMRETLGNQRGRRGRNR</sequence>
<feature type="domain" description="EF-hand" evidence="3">
    <location>
        <begin position="80"/>
        <end position="115"/>
    </location>
</feature>
<organism evidence="4 5">
    <name type="scientific">Uabimicrobium amorphum</name>
    <dbReference type="NCBI Taxonomy" id="2596890"/>
    <lineage>
        <taxon>Bacteria</taxon>
        <taxon>Pseudomonadati</taxon>
        <taxon>Planctomycetota</taxon>
        <taxon>Candidatus Uabimicrobiia</taxon>
        <taxon>Candidatus Uabimicrobiales</taxon>
        <taxon>Candidatus Uabimicrobiaceae</taxon>
        <taxon>Candidatus Uabimicrobium</taxon>
    </lineage>
</organism>
<feature type="chain" id="PRO_5024961193" description="EF-hand domain-containing protein" evidence="2">
    <location>
        <begin position="20"/>
        <end position="224"/>
    </location>
</feature>
<evidence type="ECO:0000256" key="2">
    <source>
        <dbReference type="SAM" id="SignalP"/>
    </source>
</evidence>
<feature type="region of interest" description="Disordered" evidence="1">
    <location>
        <begin position="115"/>
        <end position="224"/>
    </location>
</feature>
<dbReference type="SMART" id="SM00054">
    <property type="entry name" value="EFh"/>
    <property type="match status" value="3"/>
</dbReference>
<dbReference type="OrthoDB" id="5470953at2"/>
<name>A0A5S9IQY4_UABAM</name>
<feature type="compositionally biased region" description="Basic and acidic residues" evidence="1">
    <location>
        <begin position="31"/>
        <end position="41"/>
    </location>
</feature>
<dbReference type="Proteomes" id="UP000326354">
    <property type="component" value="Chromosome"/>
</dbReference>
<feature type="region of interest" description="Disordered" evidence="1">
    <location>
        <begin position="26"/>
        <end position="48"/>
    </location>
</feature>
<evidence type="ECO:0000256" key="1">
    <source>
        <dbReference type="SAM" id="MobiDB-lite"/>
    </source>
</evidence>
<proteinExistence type="predicted"/>
<dbReference type="CDD" id="cd00051">
    <property type="entry name" value="EFh"/>
    <property type="match status" value="1"/>
</dbReference>
<dbReference type="InterPro" id="IPR011992">
    <property type="entry name" value="EF-hand-dom_pair"/>
</dbReference>
<dbReference type="KEGG" id="uam:UABAM_04835"/>
<reference evidence="4 5" key="1">
    <citation type="submission" date="2019-08" db="EMBL/GenBank/DDBJ databases">
        <title>Complete genome sequence of Candidatus Uab amorphum.</title>
        <authorList>
            <person name="Shiratori T."/>
            <person name="Suzuki S."/>
            <person name="Kakizawa Y."/>
            <person name="Ishida K."/>
        </authorList>
    </citation>
    <scope>NUCLEOTIDE SEQUENCE [LARGE SCALE GENOMIC DNA]</scope>
    <source>
        <strain evidence="4 5">SRT547</strain>
    </source>
</reference>
<dbReference type="EMBL" id="AP019860">
    <property type="protein sequence ID" value="BBM86449.1"/>
    <property type="molecule type" value="Genomic_DNA"/>
</dbReference>
<evidence type="ECO:0000313" key="4">
    <source>
        <dbReference type="EMBL" id="BBM86449.1"/>
    </source>
</evidence>
<dbReference type="GO" id="GO:0005509">
    <property type="term" value="F:calcium ion binding"/>
    <property type="evidence" value="ECO:0007669"/>
    <property type="project" value="InterPro"/>
</dbReference>
<protein>
    <recommendedName>
        <fullName evidence="3">EF-hand domain-containing protein</fullName>
    </recommendedName>
</protein>
<gene>
    <name evidence="4" type="ORF">UABAM_04835</name>
</gene>